<dbReference type="Proteomes" id="UP000006247">
    <property type="component" value="Unassembled WGS sequence"/>
</dbReference>
<accession>C0E3T9</accession>
<protein>
    <submittedName>
        <fullName evidence="1">Uncharacterized protein</fullName>
    </submittedName>
</protein>
<sequence>MPEFSSLPDEQSERIYGALVLIKFLLEDISPGSTWGTKMQKLISEEFLSNPIVTRKSMGLPDSWPDESWGLQKDIY</sequence>
<comment type="caution">
    <text evidence="1">The sequence shown here is derived from an EMBL/GenBank/DDBJ whole genome shotgun (WGS) entry which is preliminary data.</text>
</comment>
<dbReference type="AlphaFoldDB" id="C0E3T9"/>
<gene>
    <name evidence="1" type="ORF">CORMATOL_01655</name>
</gene>
<dbReference type="HOGENOM" id="CLU_2648359_0_0_11"/>
<evidence type="ECO:0000313" key="1">
    <source>
        <dbReference type="EMBL" id="EEG26832.1"/>
    </source>
</evidence>
<dbReference type="EMBL" id="ACEB01000022">
    <property type="protein sequence ID" value="EEG26832.1"/>
    <property type="molecule type" value="Genomic_DNA"/>
</dbReference>
<name>C0E3T9_9CORY</name>
<evidence type="ECO:0000313" key="2">
    <source>
        <dbReference type="Proteomes" id="UP000006247"/>
    </source>
</evidence>
<organism evidence="1 2">
    <name type="scientific">Corynebacterium matruchotii ATCC 33806</name>
    <dbReference type="NCBI Taxonomy" id="566549"/>
    <lineage>
        <taxon>Bacteria</taxon>
        <taxon>Bacillati</taxon>
        <taxon>Actinomycetota</taxon>
        <taxon>Actinomycetes</taxon>
        <taxon>Mycobacteriales</taxon>
        <taxon>Corynebacteriaceae</taxon>
        <taxon>Corynebacterium</taxon>
    </lineage>
</organism>
<reference evidence="1 2" key="1">
    <citation type="submission" date="2009-01" db="EMBL/GenBank/DDBJ databases">
        <authorList>
            <person name="Fulton L."/>
            <person name="Clifton S."/>
            <person name="Chinwalla A.T."/>
            <person name="Mitreva M."/>
            <person name="Sodergren E."/>
            <person name="Weinstock G."/>
            <person name="Clifton S."/>
            <person name="Dooling D.J."/>
            <person name="Fulton B."/>
            <person name="Minx P."/>
            <person name="Pepin K.H."/>
            <person name="Johnson M."/>
            <person name="Bhonagiri V."/>
            <person name="Nash W.E."/>
            <person name="Mardis E.R."/>
            <person name="Wilson R.K."/>
        </authorList>
    </citation>
    <scope>NUCLEOTIDE SEQUENCE [LARGE SCALE GENOMIC DNA]</scope>
    <source>
        <strain evidence="1 2">ATCC 33806</strain>
    </source>
</reference>
<proteinExistence type="predicted"/>